<dbReference type="Gene3D" id="3.60.15.10">
    <property type="entry name" value="Ribonuclease Z/Hydroxyacylglutathione hydrolase-like"/>
    <property type="match status" value="1"/>
</dbReference>
<evidence type="ECO:0000313" key="4">
    <source>
        <dbReference type="Proteomes" id="UP000033121"/>
    </source>
</evidence>
<keyword evidence="4" id="KW-1185">Reference proteome</keyword>
<dbReference type="EMBL" id="BBWV01000002">
    <property type="protein sequence ID" value="GAO43042.1"/>
    <property type="molecule type" value="Genomic_DNA"/>
</dbReference>
<organism evidence="3 4">
    <name type="scientific">Flavihumibacter petaseus NBRC 106054</name>
    <dbReference type="NCBI Taxonomy" id="1220578"/>
    <lineage>
        <taxon>Bacteria</taxon>
        <taxon>Pseudomonadati</taxon>
        <taxon>Bacteroidota</taxon>
        <taxon>Chitinophagia</taxon>
        <taxon>Chitinophagales</taxon>
        <taxon>Chitinophagaceae</taxon>
        <taxon>Flavihumibacter</taxon>
    </lineage>
</organism>
<name>A0A0E9MZ79_9BACT</name>
<sequence>MILEQIYTGCLAQGAYYIESDGEAVIIDPLRESAPYLQRARRNKARINYIFETHFHADFVSGHVELSAATGATIVFGPHAETTYPAHTGYDGELFRVGQVTFELIHTPGHTLESVCYLLRDEGGNPVALFTGDTLFIGDVGRPDLAQQPDNAITKESLAGMLYDSLRNRIMPLPDDIVVYPAHGAGSACGKNMSSETSATLGHQKANNYALRQDMTKEEFVREVTEGLLPPPAYFPMNVWLNRKGSDAVQQVVARGAKALTLEAFEAAMEIGQAIILDTRHAVQFAKGFIPGSINIGLDGSFAPWVGALIPFNKQPILVIADEGREEEVVTRLARIGYDNTIGTLKGGIDTWRIAAKPVDHLQTVTAAYFADTISPDHAVQVIDVRKESEYRRGHIRGAINIPLDNINEAHQLLDKQKTYFVHCAAGYRSMVFNSIMKGRGFHHLVDIQGGYNALQRLVASETE</sequence>
<dbReference type="Proteomes" id="UP000033121">
    <property type="component" value="Unassembled WGS sequence"/>
</dbReference>
<keyword evidence="1" id="KW-0479">Metal-binding</keyword>
<dbReference type="RefSeq" id="WP_046368985.1">
    <property type="nucleotide sequence ID" value="NZ_BBWV01000002.1"/>
</dbReference>
<dbReference type="GO" id="GO:0070813">
    <property type="term" value="P:hydrogen sulfide metabolic process"/>
    <property type="evidence" value="ECO:0007669"/>
    <property type="project" value="TreeGrafter"/>
</dbReference>
<dbReference type="STRING" id="1220578.FPE01S_02_01470"/>
<dbReference type="SMART" id="SM00849">
    <property type="entry name" value="Lactamase_B"/>
    <property type="match status" value="1"/>
</dbReference>
<evidence type="ECO:0000313" key="3">
    <source>
        <dbReference type="EMBL" id="GAO43042.1"/>
    </source>
</evidence>
<dbReference type="GO" id="GO:0050313">
    <property type="term" value="F:sulfur dioxygenase activity"/>
    <property type="evidence" value="ECO:0007669"/>
    <property type="project" value="InterPro"/>
</dbReference>
<reference evidence="3 4" key="1">
    <citation type="submission" date="2015-04" db="EMBL/GenBank/DDBJ databases">
        <title>Whole genome shotgun sequence of Flavihumibacter petaseus NBRC 106054.</title>
        <authorList>
            <person name="Miyazawa S."/>
            <person name="Hosoyama A."/>
            <person name="Hashimoto M."/>
            <person name="Noguchi M."/>
            <person name="Tsuchikane K."/>
            <person name="Ohji S."/>
            <person name="Yamazoe A."/>
            <person name="Ichikawa N."/>
            <person name="Kimura A."/>
            <person name="Fujita N."/>
        </authorList>
    </citation>
    <scope>NUCLEOTIDE SEQUENCE [LARGE SCALE GENOMIC DNA]</scope>
    <source>
        <strain evidence="3 4">NBRC 106054</strain>
    </source>
</reference>
<dbReference type="GO" id="GO:0046872">
    <property type="term" value="F:metal ion binding"/>
    <property type="evidence" value="ECO:0007669"/>
    <property type="project" value="UniProtKB-KW"/>
</dbReference>
<feature type="domain" description="Rhodanese" evidence="2">
    <location>
        <begin position="376"/>
        <end position="464"/>
    </location>
</feature>
<keyword evidence="3" id="KW-0378">Hydrolase</keyword>
<dbReference type="InterPro" id="IPR001279">
    <property type="entry name" value="Metallo-B-lactamas"/>
</dbReference>
<dbReference type="PROSITE" id="PS50206">
    <property type="entry name" value="RHODANESE_3"/>
    <property type="match status" value="2"/>
</dbReference>
<dbReference type="AlphaFoldDB" id="A0A0E9MZ79"/>
<feature type="domain" description="Rhodanese" evidence="2">
    <location>
        <begin position="270"/>
        <end position="361"/>
    </location>
</feature>
<dbReference type="InterPro" id="IPR036873">
    <property type="entry name" value="Rhodanese-like_dom_sf"/>
</dbReference>
<dbReference type="CDD" id="cd07724">
    <property type="entry name" value="POD-like_MBL-fold"/>
    <property type="match status" value="1"/>
</dbReference>
<evidence type="ECO:0000259" key="2">
    <source>
        <dbReference type="PROSITE" id="PS50206"/>
    </source>
</evidence>
<dbReference type="InterPro" id="IPR044528">
    <property type="entry name" value="POD-like_MBL-fold"/>
</dbReference>
<dbReference type="Pfam" id="PF00753">
    <property type="entry name" value="Lactamase_B"/>
    <property type="match status" value="1"/>
</dbReference>
<dbReference type="Pfam" id="PF00581">
    <property type="entry name" value="Rhodanese"/>
    <property type="match status" value="2"/>
</dbReference>
<proteinExistence type="predicted"/>
<dbReference type="SUPFAM" id="SSF56281">
    <property type="entry name" value="Metallo-hydrolase/oxidoreductase"/>
    <property type="match status" value="1"/>
</dbReference>
<dbReference type="PANTHER" id="PTHR43084:SF1">
    <property type="entry name" value="PERSULFIDE DIOXYGENASE ETHE1, MITOCHONDRIAL"/>
    <property type="match status" value="1"/>
</dbReference>
<dbReference type="InterPro" id="IPR036866">
    <property type="entry name" value="RibonucZ/Hydroxyglut_hydro"/>
</dbReference>
<gene>
    <name evidence="3" type="ORF">FPE01S_02_01470</name>
</gene>
<dbReference type="SUPFAM" id="SSF52821">
    <property type="entry name" value="Rhodanese/Cell cycle control phosphatase"/>
    <property type="match status" value="2"/>
</dbReference>
<dbReference type="OrthoDB" id="9784009at2"/>
<dbReference type="CDD" id="cd00158">
    <property type="entry name" value="RHOD"/>
    <property type="match status" value="2"/>
</dbReference>
<dbReference type="InterPro" id="IPR051682">
    <property type="entry name" value="Mito_Persulfide_Diox"/>
</dbReference>
<dbReference type="SMART" id="SM00450">
    <property type="entry name" value="RHOD"/>
    <property type="match status" value="2"/>
</dbReference>
<comment type="caution">
    <text evidence="3">The sequence shown here is derived from an EMBL/GenBank/DDBJ whole genome shotgun (WGS) entry which is preliminary data.</text>
</comment>
<dbReference type="GO" id="GO:0016787">
    <property type="term" value="F:hydrolase activity"/>
    <property type="evidence" value="ECO:0007669"/>
    <property type="project" value="UniProtKB-KW"/>
</dbReference>
<dbReference type="GO" id="GO:0006749">
    <property type="term" value="P:glutathione metabolic process"/>
    <property type="evidence" value="ECO:0007669"/>
    <property type="project" value="InterPro"/>
</dbReference>
<protein>
    <submittedName>
        <fullName evidence="3">Putative hydrolase</fullName>
    </submittedName>
</protein>
<evidence type="ECO:0000256" key="1">
    <source>
        <dbReference type="ARBA" id="ARBA00022723"/>
    </source>
</evidence>
<accession>A0A0E9MZ79</accession>
<dbReference type="Gene3D" id="3.40.250.10">
    <property type="entry name" value="Rhodanese-like domain"/>
    <property type="match status" value="2"/>
</dbReference>
<dbReference type="FunFam" id="3.60.15.10:FF:000030">
    <property type="entry name" value="Metallo-beta-lactamase family protein"/>
    <property type="match status" value="1"/>
</dbReference>
<dbReference type="InterPro" id="IPR001763">
    <property type="entry name" value="Rhodanese-like_dom"/>
</dbReference>
<dbReference type="PANTHER" id="PTHR43084">
    <property type="entry name" value="PERSULFIDE DIOXYGENASE ETHE1"/>
    <property type="match status" value="1"/>
</dbReference>